<feature type="region of interest" description="Disordered" evidence="1">
    <location>
        <begin position="330"/>
        <end position="437"/>
    </location>
</feature>
<gene>
    <name evidence="3" type="ORF">VIN7_5773</name>
</gene>
<evidence type="ECO:0000313" key="3">
    <source>
        <dbReference type="EMBL" id="EHN03546.1"/>
    </source>
</evidence>
<dbReference type="Proteomes" id="UP000009009">
    <property type="component" value="Unassembled WGS sequence"/>
</dbReference>
<evidence type="ECO:0000259" key="2">
    <source>
        <dbReference type="PROSITE" id="PS50033"/>
    </source>
</evidence>
<dbReference type="GO" id="GO:0036503">
    <property type="term" value="P:ERAD pathway"/>
    <property type="evidence" value="ECO:0007669"/>
    <property type="project" value="TreeGrafter"/>
</dbReference>
<dbReference type="PROSITE" id="PS50033">
    <property type="entry name" value="UBX"/>
    <property type="match status" value="1"/>
</dbReference>
<feature type="compositionally biased region" description="Basic and acidic residues" evidence="1">
    <location>
        <begin position="427"/>
        <end position="437"/>
    </location>
</feature>
<feature type="compositionally biased region" description="Polar residues" evidence="1">
    <location>
        <begin position="370"/>
        <end position="412"/>
    </location>
</feature>
<feature type="domain" description="UBX" evidence="2">
    <location>
        <begin position="213"/>
        <end position="291"/>
    </location>
</feature>
<dbReference type="PANTHER" id="PTHR46424">
    <property type="entry name" value="UBX DOMAIN-CONTAINING PROTEIN 4"/>
    <property type="match status" value="1"/>
</dbReference>
<dbReference type="Pfam" id="PF23187">
    <property type="entry name" value="UBX7_N"/>
    <property type="match status" value="1"/>
</dbReference>
<keyword evidence="4" id="KW-1185">Reference proteome</keyword>
<dbReference type="Gene3D" id="3.10.20.90">
    <property type="entry name" value="Phosphatidylinositol 3-kinase Catalytic Subunit, Chain A, domain 1"/>
    <property type="match status" value="1"/>
</dbReference>
<dbReference type="SUPFAM" id="SSF54236">
    <property type="entry name" value="Ubiquitin-like"/>
    <property type="match status" value="1"/>
</dbReference>
<evidence type="ECO:0000256" key="1">
    <source>
        <dbReference type="SAM" id="MobiDB-lite"/>
    </source>
</evidence>
<dbReference type="EMBL" id="AGVY01000137">
    <property type="protein sequence ID" value="EHN03546.1"/>
    <property type="molecule type" value="Genomic_DNA"/>
</dbReference>
<evidence type="ECO:0000313" key="4">
    <source>
        <dbReference type="Proteomes" id="UP000009009"/>
    </source>
</evidence>
<organism evidence="3 4">
    <name type="scientific">Saccharomyces cerevisiae x Saccharomyces kudriavzevii (strain VIN7)</name>
    <name type="common">Yeast</name>
    <dbReference type="NCBI Taxonomy" id="1095631"/>
    <lineage>
        <taxon>Eukaryota</taxon>
        <taxon>Fungi</taxon>
        <taxon>Dikarya</taxon>
        <taxon>Ascomycota</taxon>
        <taxon>Saccharomycotina</taxon>
        <taxon>Saccharomycetes</taxon>
        <taxon>Saccharomycetales</taxon>
        <taxon>Saccharomycetaceae</taxon>
        <taxon>Saccharomyces</taxon>
    </lineage>
</organism>
<dbReference type="InterPro" id="IPR029071">
    <property type="entry name" value="Ubiquitin-like_domsf"/>
</dbReference>
<dbReference type="InterPro" id="IPR001012">
    <property type="entry name" value="UBX_dom"/>
</dbReference>
<dbReference type="OrthoDB" id="2445133at2759"/>
<accession>H0GRP0</accession>
<dbReference type="Pfam" id="PF00789">
    <property type="entry name" value="UBX"/>
    <property type="match status" value="1"/>
</dbReference>
<dbReference type="CDD" id="cd01767">
    <property type="entry name" value="UBX"/>
    <property type="match status" value="1"/>
</dbReference>
<comment type="caution">
    <text evidence="3">The sequence shown here is derived from an EMBL/GenBank/DDBJ whole genome shotgun (WGS) entry which is preliminary data.</text>
</comment>
<protein>
    <submittedName>
        <fullName evidence="3">Ubx7p</fullName>
    </submittedName>
</protein>
<reference evidence="3 4" key="1">
    <citation type="journal article" date="2012" name="FEMS Yeast Res.">
        <title>The genome sequence of the wine yeast VIN7 reveals an allotriploid hybrid genome with Saccharomyces cerevisiae and Saccharomyces kudriavzevii origins.</title>
        <authorList>
            <person name="Borneman A.R."/>
            <person name="Desany B.A."/>
            <person name="Riches D."/>
            <person name="Affourtit J.P."/>
            <person name="Forgan A.H."/>
            <person name="Pretorius I.S."/>
            <person name="Egholm M."/>
            <person name="Chambers P.J."/>
        </authorList>
    </citation>
    <scope>NUCLEOTIDE SEQUENCE [LARGE SCALE GENOMIC DNA]</scope>
    <source>
        <strain evidence="3 4">VIN7</strain>
    </source>
</reference>
<sequence>MLEALFRDSVGEAVNDSIKQGVVMAVYTTAQDDQWLQSWFKEDDVALDVLAEHSIWLKLVKGSEQFQLFEQVFPNVVVPSIYLIRAGNIELIIQGRDDRHWEKLLACLGIENKKIGETLSKETKSDLAKEVSSSKDIRKKKNARERIAETTLEIQRREQLKQRKLAEEERERIIRLVRADRAERKALDETHHRTFDDDKPLDVHDNIKDVQKLHSSKCMLQIRMTDGKTLKHEFNSSETLNDVRRWVDENRTDGDCPYSFHRSIPRMTFKDSHELKTLETLELTPRSALLLKPLESPNSKLAVTGIQEPGILGRLYKGLYTWWGSNEERKAAPQNEGTSDLDRHETRSSTASFRTAPSGHLQQEDARDPVQSSAHASPMLTPSWTRYPSETNLTTSRSVSPNVFQFVNNDNQDAPEDPTTFNGNNVHLEKKKDEDKK</sequence>
<dbReference type="GO" id="GO:0005783">
    <property type="term" value="C:endoplasmic reticulum"/>
    <property type="evidence" value="ECO:0007669"/>
    <property type="project" value="TreeGrafter"/>
</dbReference>
<proteinExistence type="predicted"/>
<dbReference type="SMART" id="SM00166">
    <property type="entry name" value="UBX"/>
    <property type="match status" value="1"/>
</dbReference>
<dbReference type="HOGENOM" id="CLU_034966_0_0_1"/>
<dbReference type="AlphaFoldDB" id="H0GRP0"/>
<name>H0GRP0_SACCK</name>
<dbReference type="PhylomeDB" id="H0GRP0"/>
<dbReference type="PANTHER" id="PTHR46424:SF1">
    <property type="entry name" value="UBX DOMAIN-CONTAINING PROTEIN 4"/>
    <property type="match status" value="1"/>
</dbReference>